<sequence>MVEDPGKILGTHKITSFNGACKTKKRQYLNNVNTIVRHEERKTTRKCGLWKWGRCTQYVSEIKINFKCKEGWAQESSASKGCDYAICAGKTNLSGACNIRYYDDYQKTRKETFYNSGGKCSSPDICSGCNNGFYSDGPYCRICGRIDHCNFRKCTTSNNQHCEICEGDIKPNKYWSAYTNHLDNTKCQKACSWRTDSTRCYPGTCTNELFSGCVCADNFSGTHCENSEYIIK</sequence>
<evidence type="ECO:0000313" key="2">
    <source>
        <dbReference type="Proteomes" id="UP000596742"/>
    </source>
</evidence>
<evidence type="ECO:0000313" key="1">
    <source>
        <dbReference type="EMBL" id="VDI52160.1"/>
    </source>
</evidence>
<dbReference type="OrthoDB" id="6149180at2759"/>
<comment type="caution">
    <text evidence="1">The sequence shown here is derived from an EMBL/GenBank/DDBJ whole genome shotgun (WGS) entry which is preliminary data.</text>
</comment>
<gene>
    <name evidence="1" type="ORF">MGAL_10B073221</name>
</gene>
<proteinExistence type="predicted"/>
<name>A0A8B6FQI8_MYTGA</name>
<accession>A0A8B6FQI8</accession>
<dbReference type="Proteomes" id="UP000596742">
    <property type="component" value="Unassembled WGS sequence"/>
</dbReference>
<dbReference type="EMBL" id="UYJE01007147">
    <property type="protein sequence ID" value="VDI52160.1"/>
    <property type="molecule type" value="Genomic_DNA"/>
</dbReference>
<reference evidence="1" key="1">
    <citation type="submission" date="2018-11" db="EMBL/GenBank/DDBJ databases">
        <authorList>
            <person name="Alioto T."/>
            <person name="Alioto T."/>
        </authorList>
    </citation>
    <scope>NUCLEOTIDE SEQUENCE</scope>
</reference>
<evidence type="ECO:0008006" key="3">
    <source>
        <dbReference type="Google" id="ProtNLM"/>
    </source>
</evidence>
<organism evidence="1 2">
    <name type="scientific">Mytilus galloprovincialis</name>
    <name type="common">Mediterranean mussel</name>
    <dbReference type="NCBI Taxonomy" id="29158"/>
    <lineage>
        <taxon>Eukaryota</taxon>
        <taxon>Metazoa</taxon>
        <taxon>Spiralia</taxon>
        <taxon>Lophotrochozoa</taxon>
        <taxon>Mollusca</taxon>
        <taxon>Bivalvia</taxon>
        <taxon>Autobranchia</taxon>
        <taxon>Pteriomorphia</taxon>
        <taxon>Mytilida</taxon>
        <taxon>Mytiloidea</taxon>
        <taxon>Mytilidae</taxon>
        <taxon>Mytilinae</taxon>
        <taxon>Mytilus</taxon>
    </lineage>
</organism>
<protein>
    <recommendedName>
        <fullName evidence="3">EGF-like domain-containing protein</fullName>
    </recommendedName>
</protein>
<dbReference type="AlphaFoldDB" id="A0A8B6FQI8"/>
<keyword evidence="2" id="KW-1185">Reference proteome</keyword>